<reference evidence="3" key="1">
    <citation type="journal article" date="2025" name="Foods">
        <title>Unveiling the Microbial Signatures of Arabica Coffee Cherries: Insights into Ripeness Specific Diversity, Functional Traits, and Implications for Quality and Safety.</title>
        <authorList>
            <consortium name="RefSeq"/>
            <person name="Tenea G.N."/>
            <person name="Cifuentes V."/>
            <person name="Reyes P."/>
            <person name="Cevallos-Vallejos M."/>
        </authorList>
    </citation>
    <scope>NUCLEOTIDE SEQUENCE [LARGE SCALE GENOMIC DNA]</scope>
</reference>
<proteinExistence type="predicted"/>
<dbReference type="RefSeq" id="XP_027073360.2">
    <property type="nucleotide sequence ID" value="XM_027217559.2"/>
</dbReference>
<feature type="region of interest" description="Disordered" evidence="1">
    <location>
        <begin position="148"/>
        <end position="169"/>
    </location>
</feature>
<name>A0A6P6T5F6_COFAR</name>
<keyword evidence="2" id="KW-0812">Transmembrane</keyword>
<evidence type="ECO:0000313" key="3">
    <source>
        <dbReference type="Proteomes" id="UP001652660"/>
    </source>
</evidence>
<dbReference type="PANTHER" id="PTHR37716">
    <property type="entry name" value="OS07G0568900 PROTEIN"/>
    <property type="match status" value="1"/>
</dbReference>
<organism evidence="3 4">
    <name type="scientific">Coffea arabica</name>
    <name type="common">Arabian coffee</name>
    <dbReference type="NCBI Taxonomy" id="13443"/>
    <lineage>
        <taxon>Eukaryota</taxon>
        <taxon>Viridiplantae</taxon>
        <taxon>Streptophyta</taxon>
        <taxon>Embryophyta</taxon>
        <taxon>Tracheophyta</taxon>
        <taxon>Spermatophyta</taxon>
        <taxon>Magnoliopsida</taxon>
        <taxon>eudicotyledons</taxon>
        <taxon>Gunneridae</taxon>
        <taxon>Pentapetalae</taxon>
        <taxon>asterids</taxon>
        <taxon>lamiids</taxon>
        <taxon>Gentianales</taxon>
        <taxon>Rubiaceae</taxon>
        <taxon>Ixoroideae</taxon>
        <taxon>Gardenieae complex</taxon>
        <taxon>Bertiereae - Coffeeae clade</taxon>
        <taxon>Coffeeae</taxon>
        <taxon>Coffea</taxon>
    </lineage>
</organism>
<evidence type="ECO:0000256" key="1">
    <source>
        <dbReference type="SAM" id="MobiDB-lite"/>
    </source>
</evidence>
<evidence type="ECO:0000256" key="2">
    <source>
        <dbReference type="SAM" id="Phobius"/>
    </source>
</evidence>
<accession>A0A6P6T5F6</accession>
<dbReference type="PANTHER" id="PTHR37716:SF1">
    <property type="entry name" value="OS07G0568900 PROTEIN"/>
    <property type="match status" value="1"/>
</dbReference>
<sequence>MLHLLRSSTSLQIPHPFALHKNHRKSPSGLGFHWDQKLLPRRRNSNFHSLGAVDRDSEFEVDPVKAREALKKLDEQLQSLAQKQVDPPKFRASDLKQVEGQMREETTEISGSFLVYAASGLLIFTIFYNVLFLTVIKPAIDGQNEPVEITSSSVESEKTAPLPGALLEP</sequence>
<keyword evidence="2" id="KW-0472">Membrane</keyword>
<dbReference type="GO" id="GO:0009535">
    <property type="term" value="C:chloroplast thylakoid membrane"/>
    <property type="evidence" value="ECO:0007669"/>
    <property type="project" value="TreeGrafter"/>
</dbReference>
<dbReference type="GeneID" id="113697935"/>
<dbReference type="AlphaFoldDB" id="A0A6P6T5F6"/>
<keyword evidence="3" id="KW-1185">Reference proteome</keyword>
<dbReference type="OrthoDB" id="780445at2759"/>
<dbReference type="Proteomes" id="UP001652660">
    <property type="component" value="Chromosome 1c"/>
</dbReference>
<reference evidence="4" key="2">
    <citation type="submission" date="2025-08" db="UniProtKB">
        <authorList>
            <consortium name="RefSeq"/>
        </authorList>
    </citation>
    <scope>IDENTIFICATION</scope>
    <source>
        <tissue evidence="4">Leaves</tissue>
    </source>
</reference>
<protein>
    <submittedName>
        <fullName evidence="4">Uncharacterized protein</fullName>
    </submittedName>
</protein>
<feature type="transmembrane region" description="Helical" evidence="2">
    <location>
        <begin position="113"/>
        <end position="136"/>
    </location>
</feature>
<keyword evidence="2" id="KW-1133">Transmembrane helix</keyword>
<evidence type="ECO:0000313" key="4">
    <source>
        <dbReference type="RefSeq" id="XP_027073360.2"/>
    </source>
</evidence>
<gene>
    <name evidence="4" type="primary">LOC113697935</name>
</gene>